<name>O55375_9GEMI</name>
<evidence type="ECO:0000256" key="5">
    <source>
        <dbReference type="ARBA" id="ARBA00022463"/>
    </source>
</evidence>
<evidence type="ECO:0000256" key="9">
    <source>
        <dbReference type="ARBA" id="ARBA00023280"/>
    </source>
</evidence>
<dbReference type="GeneID" id="37617284"/>
<evidence type="ECO:0000256" key="7">
    <source>
        <dbReference type="ARBA" id="ARBA00022632"/>
    </source>
</evidence>
<keyword evidence="12" id="KW-1185">Reference proteome</keyword>
<evidence type="ECO:0000256" key="4">
    <source>
        <dbReference type="ARBA" id="ARBA00011105"/>
    </source>
</evidence>
<sequence>MFNPLTEPLPVTPHGLMCMLALKYLQEFEKSVHLTPCDNTELLLLRRVIRARTYDEAKRRYHIFHTFQGSKEVDVRHPSCDSCVLRAFQQKAGLGEPAHEPQAHDVPALEES</sequence>
<dbReference type="Proteomes" id="UP000232699">
    <property type="component" value="Segment DNA A"/>
</dbReference>
<dbReference type="RefSeq" id="YP_009506405.1">
    <property type="nucleotide sequence ID" value="NC_038445.1"/>
</dbReference>
<accession>O55375</accession>
<evidence type="ECO:0000256" key="6">
    <source>
        <dbReference type="ARBA" id="ARBA00022581"/>
    </source>
</evidence>
<keyword evidence="8 10" id="KW-1035">Host cytoplasm</keyword>
<dbReference type="GO" id="GO:0044220">
    <property type="term" value="C:host cell perinuclear region of cytoplasm"/>
    <property type="evidence" value="ECO:0007669"/>
    <property type="project" value="UniProtKB-SubCell"/>
</dbReference>
<evidence type="ECO:0000256" key="8">
    <source>
        <dbReference type="ARBA" id="ARBA00023200"/>
    </source>
</evidence>
<evidence type="ECO:0000256" key="1">
    <source>
        <dbReference type="ARBA" id="ARBA00003603"/>
    </source>
</evidence>
<protein>
    <recommendedName>
        <fullName evidence="10">Protein V2</fullName>
    </recommendedName>
</protein>
<evidence type="ECO:0000256" key="3">
    <source>
        <dbReference type="ARBA" id="ARBA00009397"/>
    </source>
</evidence>
<dbReference type="GO" id="GO:0060967">
    <property type="term" value="P:negative regulation of gene silencing by regulatory ncRNA"/>
    <property type="evidence" value="ECO:0007669"/>
    <property type="project" value="InterPro"/>
</dbReference>
<reference evidence="11" key="1">
    <citation type="submission" date="1997-10" db="EMBL/GenBank/DDBJ databases">
        <title>Characterization and DNA sequences of two cowpea golden mosaic geminiviruses isolates from Nigeria.</title>
        <authorList>
            <person name="Thottappilly G."/>
            <person name="Maxwell D.P."/>
            <person name="Kamal S."/>
            <person name="Winter S."/>
        </authorList>
    </citation>
    <scope>NUCLEOTIDE SEQUENCE [LARGE SCALE GENOMIC DNA]</scope>
    <source>
        <strain evidence="11">Nsukka</strain>
    </source>
</reference>
<comment type="similarity">
    <text evidence="3 10">Belongs to the geminiviridae protein AV2/V2 family.</text>
</comment>
<dbReference type="EMBL" id="AF029217">
    <property type="protein sequence ID" value="AAB87605.1"/>
    <property type="molecule type" value="Genomic_DNA"/>
</dbReference>
<dbReference type="Pfam" id="PF01524">
    <property type="entry name" value="Gemini_V2"/>
    <property type="match status" value="1"/>
</dbReference>
<keyword evidence="7" id="KW-1090">Inhibition of host innate immune response by virus</keyword>
<dbReference type="InterPro" id="IPR002511">
    <property type="entry name" value="Gemini_V2"/>
</dbReference>
<proteinExistence type="inferred from homology"/>
<evidence type="ECO:0000313" key="12">
    <source>
        <dbReference type="Proteomes" id="UP000232699"/>
    </source>
</evidence>
<evidence type="ECO:0000256" key="10">
    <source>
        <dbReference type="RuleBase" id="RU364051"/>
    </source>
</evidence>
<comment type="subunit">
    <text evidence="4 10">Interacts with host SGS3.</text>
</comment>
<dbReference type="GO" id="GO:0019028">
    <property type="term" value="C:viral capsid"/>
    <property type="evidence" value="ECO:0007669"/>
    <property type="project" value="UniProtKB-KW"/>
</dbReference>
<dbReference type="OrthoDB" id="14447at10239"/>
<comment type="function">
    <text evidence="1 10">Through its interaction with host SGS3, acts as a suppressor of RNA-mediated gene silencing, also known as post-transcriptional gene silencing (PTGS), a mechanism of plant viral defense that limits the accumulation of viral RNAs.</text>
</comment>
<keyword evidence="9" id="KW-0899">Viral immunoevasion</keyword>
<keyword evidence="6 10" id="KW-0945">Host-virus interaction</keyword>
<organism evidence="11 12">
    <name type="scientific">Cowpea golden mosaic virus</name>
    <dbReference type="NCBI Taxonomy" id="69263"/>
    <lineage>
        <taxon>Viruses</taxon>
        <taxon>Monodnaviria</taxon>
        <taxon>Shotokuvirae</taxon>
        <taxon>Cressdnaviricota</taxon>
        <taxon>Repensiviricetes</taxon>
        <taxon>Geplafuvirales</taxon>
        <taxon>Geminiviridae</taxon>
        <taxon>Begomovirus</taxon>
        <taxon>Begomovirus vignamusivi</taxon>
    </lineage>
</organism>
<evidence type="ECO:0000256" key="2">
    <source>
        <dbReference type="ARBA" id="ARBA00004407"/>
    </source>
</evidence>
<keyword evidence="5 10" id="KW-0941">Suppressor of RNA silencing</keyword>
<comment type="subcellular location">
    <subcellularLocation>
        <location evidence="2 10">Host cytoplasm</location>
        <location evidence="2 10">Host perinuclear region</location>
    </subcellularLocation>
</comment>
<gene>
    <name evidence="11" type="primary">v2</name>
</gene>
<evidence type="ECO:0000313" key="11">
    <source>
        <dbReference type="EMBL" id="AAB87605.1"/>
    </source>
</evidence>
<dbReference type="KEGG" id="vg:37617284"/>
<dbReference type="GO" id="GO:0052170">
    <property type="term" value="P:symbiont-mediated suppression of host innate immune response"/>
    <property type="evidence" value="ECO:0007669"/>
    <property type="project" value="UniProtKB-KW"/>
</dbReference>